<dbReference type="Gene3D" id="3.30.200.20">
    <property type="entry name" value="Phosphorylase Kinase, domain 1"/>
    <property type="match status" value="1"/>
</dbReference>
<proteinExistence type="predicted"/>
<reference evidence="2 3" key="1">
    <citation type="submission" date="2016-04" db="EMBL/GenBank/DDBJ databases">
        <title>A degradative enzymes factory behind the ericoid mycorrhizal symbiosis.</title>
        <authorList>
            <consortium name="DOE Joint Genome Institute"/>
            <person name="Martino E."/>
            <person name="Morin E."/>
            <person name="Grelet G."/>
            <person name="Kuo A."/>
            <person name="Kohler A."/>
            <person name="Daghino S."/>
            <person name="Barry K."/>
            <person name="Choi C."/>
            <person name="Cichocki N."/>
            <person name="Clum A."/>
            <person name="Copeland A."/>
            <person name="Hainaut M."/>
            <person name="Haridas S."/>
            <person name="Labutti K."/>
            <person name="Lindquist E."/>
            <person name="Lipzen A."/>
            <person name="Khouja H.-R."/>
            <person name="Murat C."/>
            <person name="Ohm R."/>
            <person name="Olson A."/>
            <person name="Spatafora J."/>
            <person name="Veneault-Fourrey C."/>
            <person name="Henrissat B."/>
            <person name="Grigoriev I."/>
            <person name="Martin F."/>
            <person name="Perotto S."/>
        </authorList>
    </citation>
    <scope>NUCLEOTIDE SEQUENCE [LARGE SCALE GENOMIC DNA]</scope>
    <source>
        <strain evidence="2 3">F</strain>
    </source>
</reference>
<keyword evidence="2" id="KW-0418">Kinase</keyword>
<keyword evidence="2" id="KW-0808">Transferase</keyword>
<name>A0A2J6R4U8_HYAVF</name>
<organism evidence="2 3">
    <name type="scientific">Hyaloscypha variabilis (strain UAMH 11265 / GT02V1 / F)</name>
    <name type="common">Meliniomyces variabilis</name>
    <dbReference type="NCBI Taxonomy" id="1149755"/>
    <lineage>
        <taxon>Eukaryota</taxon>
        <taxon>Fungi</taxon>
        <taxon>Dikarya</taxon>
        <taxon>Ascomycota</taxon>
        <taxon>Pezizomycotina</taxon>
        <taxon>Leotiomycetes</taxon>
        <taxon>Helotiales</taxon>
        <taxon>Hyaloscyphaceae</taxon>
        <taxon>Hyaloscypha</taxon>
        <taxon>Hyaloscypha variabilis</taxon>
    </lineage>
</organism>
<dbReference type="OrthoDB" id="3473229at2759"/>
<evidence type="ECO:0000313" key="3">
    <source>
        <dbReference type="Proteomes" id="UP000235786"/>
    </source>
</evidence>
<sequence>MKINSAQTCLSLALRALEKKVAPAVTTGSARDSVENVCLILKDLLRREGEGVAFLKGYIDEGEALCAKANVILDNDEKALPSKALPSLSSPDFESLVAIHEDLTWRLDTLLAKLVATRPSDLQVGLILREAAEWEQKYYVRMPQLAVKPWGESPGFAQAEKLSLTAEKLESFLRSSRGDDSLKVMQFEAVPGGYGNQTFFATLRSQKLEENETEEIVVRKADAATIILPLDQEFDLISALVPTGYPVAKPLDLSTKLAGVDGIFFTSERLPGQMCSSRVDGEKAQFSEKLLLKLAELLGQLHSLPLETFREYITKYYETSISDETNEQRFRRKLAYYKKFVQDVPHPPSPYITWLFSWLDANVPEDARRPVITHGDFNVHNILQQNNEVTGVLDWECSDFLAPEMDLAYLQPVLSAHMDWNQWIAHYIKYGGQLPDPSSMLFCAVFSGFRLALAFGRLTRDLQTGANREDRFINMEQNLMAVITSMGLQPTAALANAKAQETPATLAPQDSSRETVVKTKNVYVEVA</sequence>
<evidence type="ECO:0000259" key="1">
    <source>
        <dbReference type="Pfam" id="PF01636"/>
    </source>
</evidence>
<dbReference type="Proteomes" id="UP000235786">
    <property type="component" value="Unassembled WGS sequence"/>
</dbReference>
<feature type="domain" description="Aminoglycoside phosphotransferase" evidence="1">
    <location>
        <begin position="188"/>
        <end position="439"/>
    </location>
</feature>
<dbReference type="PANTHER" id="PTHR21310">
    <property type="entry name" value="AMINOGLYCOSIDE PHOSPHOTRANSFERASE-RELATED-RELATED"/>
    <property type="match status" value="1"/>
</dbReference>
<keyword evidence="3" id="KW-1185">Reference proteome</keyword>
<dbReference type="STRING" id="1149755.A0A2J6R4U8"/>
<dbReference type="GO" id="GO:0016301">
    <property type="term" value="F:kinase activity"/>
    <property type="evidence" value="ECO:0007669"/>
    <property type="project" value="UniProtKB-KW"/>
</dbReference>
<dbReference type="InterPro" id="IPR051678">
    <property type="entry name" value="AGP_Transferase"/>
</dbReference>
<accession>A0A2J6R4U8</accession>
<dbReference type="AlphaFoldDB" id="A0A2J6R4U8"/>
<dbReference type="EMBL" id="KZ613956">
    <property type="protein sequence ID" value="PMD33515.1"/>
    <property type="molecule type" value="Genomic_DNA"/>
</dbReference>
<gene>
    <name evidence="2" type="ORF">L207DRAFT_589880</name>
</gene>
<dbReference type="Pfam" id="PF01636">
    <property type="entry name" value="APH"/>
    <property type="match status" value="1"/>
</dbReference>
<evidence type="ECO:0000313" key="2">
    <source>
        <dbReference type="EMBL" id="PMD33515.1"/>
    </source>
</evidence>
<dbReference type="InterPro" id="IPR011009">
    <property type="entry name" value="Kinase-like_dom_sf"/>
</dbReference>
<dbReference type="Gene3D" id="3.90.1200.10">
    <property type="match status" value="1"/>
</dbReference>
<dbReference type="SUPFAM" id="SSF56112">
    <property type="entry name" value="Protein kinase-like (PK-like)"/>
    <property type="match status" value="1"/>
</dbReference>
<dbReference type="InterPro" id="IPR002575">
    <property type="entry name" value="Aminoglycoside_PTrfase"/>
</dbReference>
<protein>
    <submittedName>
        <fullName evidence="2">Kinase-like protein</fullName>
    </submittedName>
</protein>